<proteinExistence type="predicted"/>
<dbReference type="Proteomes" id="UP000230586">
    <property type="component" value="Unassembled WGS sequence"/>
</dbReference>
<organism evidence="1 2">
    <name type="scientific">Candidatus Kuenenbacteria bacterium CG08_land_8_20_14_0_20_37_23</name>
    <dbReference type="NCBI Taxonomy" id="1974617"/>
    <lineage>
        <taxon>Bacteria</taxon>
        <taxon>Candidatus Kueneniibacteriota</taxon>
    </lineage>
</organism>
<reference evidence="2" key="1">
    <citation type="submission" date="2017-09" db="EMBL/GenBank/DDBJ databases">
        <title>Depth-based differentiation of microbial function through sediment-hosted aquifers and enrichment of novel symbionts in the deep terrestrial subsurface.</title>
        <authorList>
            <person name="Probst A.J."/>
            <person name="Ladd B."/>
            <person name="Jarett J.K."/>
            <person name="Geller-Mcgrath D.E."/>
            <person name="Sieber C.M.K."/>
            <person name="Emerson J.B."/>
            <person name="Anantharaman K."/>
            <person name="Thomas B.C."/>
            <person name="Malmstrom R."/>
            <person name="Stieglmeier M."/>
            <person name="Klingl A."/>
            <person name="Woyke T."/>
            <person name="Ryan C.M."/>
            <person name="Banfield J.F."/>
        </authorList>
    </citation>
    <scope>NUCLEOTIDE SEQUENCE [LARGE SCALE GENOMIC DNA]</scope>
</reference>
<dbReference type="EMBL" id="PEXX01000015">
    <property type="protein sequence ID" value="PIU10887.1"/>
    <property type="molecule type" value="Genomic_DNA"/>
</dbReference>
<gene>
    <name evidence="1" type="ORF">COT27_00840</name>
</gene>
<evidence type="ECO:0000313" key="2">
    <source>
        <dbReference type="Proteomes" id="UP000230586"/>
    </source>
</evidence>
<comment type="caution">
    <text evidence="1">The sequence shown here is derived from an EMBL/GenBank/DDBJ whole genome shotgun (WGS) entry which is preliminary data.</text>
</comment>
<sequence>MAMVATLFFLVATIADGVAQELASRRREKFETVIKIDPASCNKRTILMILQDKVRHWLAVYENNNRASHEEFYRLRNAITPFHKLTSNQRKWSWWTTVGVNHNFMKGA</sequence>
<name>A0A2M6XTC5_9BACT</name>
<dbReference type="AlphaFoldDB" id="A0A2M6XTC5"/>
<protein>
    <submittedName>
        <fullName evidence="1">Uncharacterized protein</fullName>
    </submittedName>
</protein>
<accession>A0A2M6XTC5</accession>
<evidence type="ECO:0000313" key="1">
    <source>
        <dbReference type="EMBL" id="PIU10887.1"/>
    </source>
</evidence>